<gene>
    <name evidence="5" type="ORF">ESP70_014470</name>
</gene>
<accession>A0A5M4FCK1</accession>
<dbReference type="Proteomes" id="UP000380867">
    <property type="component" value="Unassembled WGS sequence"/>
</dbReference>
<sequence>MGRYNQLTCRLDRELGAQHELTSSEFEVLQLLHNAAEKVRMAFLAEQVHLSQSALSRLVSRLENDGLVCRNTCTDDRRAQWTEITPAGRKRYEAARPTHRKILREEAGDCTQLAAGVLLPADR</sequence>
<dbReference type="PANTHER" id="PTHR33164">
    <property type="entry name" value="TRANSCRIPTIONAL REGULATOR, MARR FAMILY"/>
    <property type="match status" value="1"/>
</dbReference>
<name>A0A5M4FCK1_9ACTN</name>
<evidence type="ECO:0000313" key="5">
    <source>
        <dbReference type="EMBL" id="KAA1396133.1"/>
    </source>
</evidence>
<dbReference type="GO" id="GO:0006950">
    <property type="term" value="P:response to stress"/>
    <property type="evidence" value="ECO:0007669"/>
    <property type="project" value="TreeGrafter"/>
</dbReference>
<comment type="caution">
    <text evidence="5">The sequence shown here is derived from an EMBL/GenBank/DDBJ whole genome shotgun (WGS) entry which is preliminary data.</text>
</comment>
<protein>
    <submittedName>
        <fullName evidence="5">MarR family transcriptional regulator</fullName>
    </submittedName>
</protein>
<evidence type="ECO:0000256" key="2">
    <source>
        <dbReference type="ARBA" id="ARBA00023125"/>
    </source>
</evidence>
<dbReference type="InterPro" id="IPR023187">
    <property type="entry name" value="Tscrpt_reg_MarR-type_CS"/>
</dbReference>
<dbReference type="SUPFAM" id="SSF46785">
    <property type="entry name" value="Winged helix' DNA-binding domain"/>
    <property type="match status" value="1"/>
</dbReference>
<dbReference type="Gene3D" id="1.10.10.10">
    <property type="entry name" value="Winged helix-like DNA-binding domain superfamily/Winged helix DNA-binding domain"/>
    <property type="match status" value="1"/>
</dbReference>
<dbReference type="PANTHER" id="PTHR33164:SF99">
    <property type="entry name" value="MARR FAMILY REGULATORY PROTEIN"/>
    <property type="match status" value="1"/>
</dbReference>
<evidence type="ECO:0000256" key="1">
    <source>
        <dbReference type="ARBA" id="ARBA00023015"/>
    </source>
</evidence>
<keyword evidence="6" id="KW-1185">Reference proteome</keyword>
<keyword evidence="1" id="KW-0805">Transcription regulation</keyword>
<dbReference type="GO" id="GO:0003677">
    <property type="term" value="F:DNA binding"/>
    <property type="evidence" value="ECO:0007669"/>
    <property type="project" value="UniProtKB-KW"/>
</dbReference>
<dbReference type="SMART" id="SM00347">
    <property type="entry name" value="HTH_MARR"/>
    <property type="match status" value="1"/>
</dbReference>
<dbReference type="AlphaFoldDB" id="A0A5M4FCK1"/>
<evidence type="ECO:0000313" key="6">
    <source>
        <dbReference type="Proteomes" id="UP000380867"/>
    </source>
</evidence>
<feature type="domain" description="HTH marR-type" evidence="4">
    <location>
        <begin position="1"/>
        <end position="123"/>
    </location>
</feature>
<evidence type="ECO:0000256" key="3">
    <source>
        <dbReference type="ARBA" id="ARBA00023163"/>
    </source>
</evidence>
<dbReference type="OrthoDB" id="5195026at2"/>
<organism evidence="5 6">
    <name type="scientific">Aeromicrobium ginsengisoli</name>
    <dbReference type="NCBI Taxonomy" id="363867"/>
    <lineage>
        <taxon>Bacteria</taxon>
        <taxon>Bacillati</taxon>
        <taxon>Actinomycetota</taxon>
        <taxon>Actinomycetes</taxon>
        <taxon>Propionibacteriales</taxon>
        <taxon>Nocardioidaceae</taxon>
        <taxon>Aeromicrobium</taxon>
    </lineage>
</organism>
<dbReference type="InterPro" id="IPR000835">
    <property type="entry name" value="HTH_MarR-typ"/>
</dbReference>
<dbReference type="EMBL" id="SDPQ02000003">
    <property type="protein sequence ID" value="KAA1396133.1"/>
    <property type="molecule type" value="Genomic_DNA"/>
</dbReference>
<dbReference type="Pfam" id="PF01047">
    <property type="entry name" value="MarR"/>
    <property type="match status" value="1"/>
</dbReference>
<dbReference type="GO" id="GO:0003700">
    <property type="term" value="F:DNA-binding transcription factor activity"/>
    <property type="evidence" value="ECO:0007669"/>
    <property type="project" value="InterPro"/>
</dbReference>
<evidence type="ECO:0000259" key="4">
    <source>
        <dbReference type="PROSITE" id="PS50995"/>
    </source>
</evidence>
<dbReference type="InterPro" id="IPR036390">
    <property type="entry name" value="WH_DNA-bd_sf"/>
</dbReference>
<dbReference type="InterPro" id="IPR036388">
    <property type="entry name" value="WH-like_DNA-bd_sf"/>
</dbReference>
<proteinExistence type="predicted"/>
<dbReference type="PROSITE" id="PS50995">
    <property type="entry name" value="HTH_MARR_2"/>
    <property type="match status" value="1"/>
</dbReference>
<reference evidence="5" key="1">
    <citation type="submission" date="2019-09" db="EMBL/GenBank/DDBJ databases">
        <authorList>
            <person name="Li J."/>
        </authorList>
    </citation>
    <scope>NUCLEOTIDE SEQUENCE [LARGE SCALE GENOMIC DNA]</scope>
    <source>
        <strain evidence="5">JCM 14732</strain>
    </source>
</reference>
<keyword evidence="3" id="KW-0804">Transcription</keyword>
<keyword evidence="2" id="KW-0238">DNA-binding</keyword>
<dbReference type="PROSITE" id="PS01117">
    <property type="entry name" value="HTH_MARR_1"/>
    <property type="match status" value="1"/>
</dbReference>
<dbReference type="InterPro" id="IPR039422">
    <property type="entry name" value="MarR/SlyA-like"/>
</dbReference>